<dbReference type="OrthoDB" id="8547299at2"/>
<evidence type="ECO:0000313" key="2">
    <source>
        <dbReference type="Proteomes" id="UP000319980"/>
    </source>
</evidence>
<dbReference type="InterPro" id="IPR013362">
    <property type="entry name" value="Pilus_4_PilV"/>
</dbReference>
<dbReference type="Pfam" id="PF07963">
    <property type="entry name" value="N_methyl"/>
    <property type="match status" value="1"/>
</dbReference>
<name>A0A5C5U4U6_9GAMM</name>
<dbReference type="NCBIfam" id="TIGR02532">
    <property type="entry name" value="IV_pilin_GFxxxE"/>
    <property type="match status" value="1"/>
</dbReference>
<evidence type="ECO:0000313" key="1">
    <source>
        <dbReference type="EMBL" id="TWT20350.1"/>
    </source>
</evidence>
<protein>
    <submittedName>
        <fullName evidence="1">Type IV pilus modification protein PilV</fullName>
    </submittedName>
</protein>
<accession>A0A5C5U4U6</accession>
<gene>
    <name evidence="1" type="primary">pilV</name>
    <name evidence="1" type="ORF">FQY83_11535</name>
</gene>
<dbReference type="Proteomes" id="UP000319980">
    <property type="component" value="Unassembled WGS sequence"/>
</dbReference>
<dbReference type="NCBIfam" id="TIGR02523">
    <property type="entry name" value="type_IV_pilV"/>
    <property type="match status" value="1"/>
</dbReference>
<organism evidence="1 2">
    <name type="scientific">Luteimonas marina</name>
    <dbReference type="NCBI Taxonomy" id="488485"/>
    <lineage>
        <taxon>Bacteria</taxon>
        <taxon>Pseudomonadati</taxon>
        <taxon>Pseudomonadota</taxon>
        <taxon>Gammaproteobacteria</taxon>
        <taxon>Lysobacterales</taxon>
        <taxon>Lysobacteraceae</taxon>
        <taxon>Luteimonas</taxon>
    </lineage>
</organism>
<reference evidence="1 2" key="1">
    <citation type="journal article" date="2008" name="Int. J. Syst. Evol. Microbiol.">
        <title>Luteimonas marina sp. nov., isolated from seawater.</title>
        <authorList>
            <person name="Baik K.S."/>
            <person name="Park S.C."/>
            <person name="Kim M.S."/>
            <person name="Kim E.M."/>
            <person name="Park C."/>
            <person name="Chun J."/>
            <person name="Seong C.N."/>
        </authorList>
    </citation>
    <scope>NUCLEOTIDE SEQUENCE [LARGE SCALE GENOMIC DNA]</scope>
    <source>
        <strain evidence="1 2">FR1330</strain>
    </source>
</reference>
<dbReference type="AlphaFoldDB" id="A0A5C5U4U6"/>
<keyword evidence="2" id="KW-1185">Reference proteome</keyword>
<sequence>MPMRMRSTLRRPARQSGFSMIEVLIALLVLAFGLLGLALMQTLNLRYTQSAQQRTLAVNLASELLDTMRTNRSQLGTYAMGQSDFAAVSATSGCATHNVVTAANNVTRWKCEVREALGPEAYAVVSVAGAPDVSVTVFWTERDTDNLAGGGQIVLETTL</sequence>
<comment type="caution">
    <text evidence="1">The sequence shown here is derived from an EMBL/GenBank/DDBJ whole genome shotgun (WGS) entry which is preliminary data.</text>
</comment>
<dbReference type="EMBL" id="VOHK01000004">
    <property type="protein sequence ID" value="TWT20350.1"/>
    <property type="molecule type" value="Genomic_DNA"/>
</dbReference>
<dbReference type="InterPro" id="IPR012902">
    <property type="entry name" value="N_methyl_site"/>
</dbReference>
<proteinExistence type="predicted"/>